<accession>A0AAV0AQB3</accession>
<evidence type="ECO:0000313" key="1">
    <source>
        <dbReference type="EMBL" id="CAH7670076.1"/>
    </source>
</evidence>
<organism evidence="1 2">
    <name type="scientific">Phakopsora pachyrhizi</name>
    <name type="common">Asian soybean rust disease fungus</name>
    <dbReference type="NCBI Taxonomy" id="170000"/>
    <lineage>
        <taxon>Eukaryota</taxon>
        <taxon>Fungi</taxon>
        <taxon>Dikarya</taxon>
        <taxon>Basidiomycota</taxon>
        <taxon>Pucciniomycotina</taxon>
        <taxon>Pucciniomycetes</taxon>
        <taxon>Pucciniales</taxon>
        <taxon>Phakopsoraceae</taxon>
        <taxon>Phakopsora</taxon>
    </lineage>
</organism>
<evidence type="ECO:0000313" key="2">
    <source>
        <dbReference type="Proteomes" id="UP001153365"/>
    </source>
</evidence>
<protein>
    <submittedName>
        <fullName evidence="1">Uncharacterized protein</fullName>
    </submittedName>
</protein>
<dbReference type="Proteomes" id="UP001153365">
    <property type="component" value="Unassembled WGS sequence"/>
</dbReference>
<reference evidence="1" key="1">
    <citation type="submission" date="2022-06" db="EMBL/GenBank/DDBJ databases">
        <authorList>
            <consortium name="SYNGENTA / RWTH Aachen University"/>
        </authorList>
    </citation>
    <scope>NUCLEOTIDE SEQUENCE</scope>
</reference>
<name>A0AAV0AQB3_PHAPC</name>
<dbReference type="Gene3D" id="3.30.930.10">
    <property type="entry name" value="Bira Bifunctional Protein, Domain 2"/>
    <property type="match status" value="1"/>
</dbReference>
<dbReference type="InterPro" id="IPR045864">
    <property type="entry name" value="aa-tRNA-synth_II/BPL/LPL"/>
</dbReference>
<keyword evidence="2" id="KW-1185">Reference proteome</keyword>
<dbReference type="AlphaFoldDB" id="A0AAV0AQB3"/>
<gene>
    <name evidence="1" type="ORF">PPACK8108_LOCUS4754</name>
</gene>
<sequence length="68" mass="7453">MENKQKQKKGAEDVEDTIDESQIGVGSIAAGGRYDDLVGMFSGRDKINCELSSGKEVDVYKNDVEVKQ</sequence>
<dbReference type="EMBL" id="CALTRL010000921">
    <property type="protein sequence ID" value="CAH7670076.1"/>
    <property type="molecule type" value="Genomic_DNA"/>
</dbReference>
<proteinExistence type="predicted"/>
<comment type="caution">
    <text evidence="1">The sequence shown here is derived from an EMBL/GenBank/DDBJ whole genome shotgun (WGS) entry which is preliminary data.</text>
</comment>